<sequence length="71" mass="8106">MHTFNRSSELTLHVFFQDHLWQWGITCVRPGGVGAKVVAYSDPGFCTELQARTDGERARLRRGDRPRSECV</sequence>
<protein>
    <submittedName>
        <fullName evidence="1">Uncharacterized protein</fullName>
    </submittedName>
</protein>
<evidence type="ECO:0000313" key="1">
    <source>
        <dbReference type="EMBL" id="SAL42233.1"/>
    </source>
</evidence>
<evidence type="ECO:0000313" key="2">
    <source>
        <dbReference type="Proteomes" id="UP000054683"/>
    </source>
</evidence>
<proteinExistence type="predicted"/>
<dbReference type="Proteomes" id="UP000054683">
    <property type="component" value="Unassembled WGS sequence"/>
</dbReference>
<gene>
    <name evidence="1" type="ORF">AWB69_04264</name>
</gene>
<reference evidence="1 2" key="1">
    <citation type="submission" date="2016-01" db="EMBL/GenBank/DDBJ databases">
        <authorList>
            <person name="Oliw E.H."/>
        </authorList>
    </citation>
    <scope>NUCLEOTIDE SEQUENCE [LARGE SCALE GENOMIC DNA]</scope>
    <source>
        <strain evidence="1">LMG 27134</strain>
    </source>
</reference>
<dbReference type="AlphaFoldDB" id="A0A158HDZ5"/>
<dbReference type="EMBL" id="FCOK02000029">
    <property type="protein sequence ID" value="SAL42233.1"/>
    <property type="molecule type" value="Genomic_DNA"/>
</dbReference>
<organism evidence="1 2">
    <name type="scientific">Caballeronia udeis</name>
    <dbReference type="NCBI Taxonomy" id="1232866"/>
    <lineage>
        <taxon>Bacteria</taxon>
        <taxon>Pseudomonadati</taxon>
        <taxon>Pseudomonadota</taxon>
        <taxon>Betaproteobacteria</taxon>
        <taxon>Burkholderiales</taxon>
        <taxon>Burkholderiaceae</taxon>
        <taxon>Caballeronia</taxon>
    </lineage>
</organism>
<accession>A0A158HDZ5</accession>
<name>A0A158HDZ5_9BURK</name>